<dbReference type="InterPro" id="IPR036259">
    <property type="entry name" value="MFS_trans_sf"/>
</dbReference>
<feature type="transmembrane region" description="Helical" evidence="4">
    <location>
        <begin position="189"/>
        <end position="214"/>
    </location>
</feature>
<comment type="similarity">
    <text evidence="2">Belongs to the major facilitator superfamily. Monocarboxylate porter (TC 2.A.1.13) family.</text>
</comment>
<dbReference type="AlphaFoldDB" id="A0AAF1BQQ3"/>
<proteinExistence type="inferred from homology"/>
<feature type="transmembrane region" description="Helical" evidence="4">
    <location>
        <begin position="292"/>
        <end position="310"/>
    </location>
</feature>
<gene>
    <name evidence="5" type="primary">asaE_16</name>
    <name evidence="5" type="ORF">LOC62_07G009720</name>
</gene>
<keyword evidence="4" id="KW-0472">Membrane</keyword>
<evidence type="ECO:0000256" key="3">
    <source>
        <dbReference type="SAM" id="MobiDB-lite"/>
    </source>
</evidence>
<reference evidence="5" key="1">
    <citation type="submission" date="2023-10" db="EMBL/GenBank/DDBJ databases">
        <authorList>
            <person name="Noh H."/>
        </authorList>
    </citation>
    <scope>NUCLEOTIDE SEQUENCE</scope>
    <source>
        <strain evidence="5">DUCC4014</strain>
    </source>
</reference>
<dbReference type="GeneID" id="87812881"/>
<dbReference type="PANTHER" id="PTHR11360">
    <property type="entry name" value="MONOCARBOXYLATE TRANSPORTER"/>
    <property type="match status" value="1"/>
</dbReference>
<dbReference type="Pfam" id="PF07690">
    <property type="entry name" value="MFS_1"/>
    <property type="match status" value="1"/>
</dbReference>
<feature type="transmembrane region" description="Helical" evidence="4">
    <location>
        <begin position="226"/>
        <end position="246"/>
    </location>
</feature>
<feature type="transmembrane region" description="Helical" evidence="4">
    <location>
        <begin position="337"/>
        <end position="358"/>
    </location>
</feature>
<sequence>MSTTATIVNDSNHHHLAPHARRHHHHHRTPSPVPPVPAPDVVSFFDPASAGGGGPLVRIATAHSEREREQQRRAGGGALGMTPMPDGSVAPAEKTTRGEEPAAGGMAASIDDEKNLGADAEQAKPDDDACDECASNDAEEHVYPDGGYGWVVVVCCLTLSALTNGWGMNYGVWQQYYADSPKYSHYPNAVVALIGSLQGLRVLIIGAVICWLALFSAAFSHNLASLVVTQGLLLGAGQGMIVPLFMSLPSQWFFKRRGLASGITLGGAGLGGGVSTLVVRRLLTAVGGDKTLLIYSFINLVFMAIAIGLIRTRPHSPEAQATRGPWINRAVLSRSEFWAIALSLFVGVIGYGGPFVFLPQWMSLHFPTLSPGQVTVPLTIMGFTVCVGRSGVGLVADYIGPMNTYILVLVFSGVTQYALWLTAKSFAAACVFGLMYGLVAPGYLGLLPQIVVTVFGPNALASNVGLLLLFAGPGMVVSAALGGAMFDATGRTDMKWMIVVMGGLQIFAGVLACWARVKASRAVWAKI</sequence>
<dbReference type="GO" id="GO:0022857">
    <property type="term" value="F:transmembrane transporter activity"/>
    <property type="evidence" value="ECO:0007669"/>
    <property type="project" value="InterPro"/>
</dbReference>
<evidence type="ECO:0000313" key="6">
    <source>
        <dbReference type="Proteomes" id="UP000827549"/>
    </source>
</evidence>
<dbReference type="Proteomes" id="UP000827549">
    <property type="component" value="Chromosome 7"/>
</dbReference>
<dbReference type="Gene3D" id="1.20.1250.20">
    <property type="entry name" value="MFS general substrate transporter like domains"/>
    <property type="match status" value="2"/>
</dbReference>
<dbReference type="EMBL" id="CP086720">
    <property type="protein sequence ID" value="WOO86235.1"/>
    <property type="molecule type" value="Genomic_DNA"/>
</dbReference>
<dbReference type="SUPFAM" id="SSF103473">
    <property type="entry name" value="MFS general substrate transporter"/>
    <property type="match status" value="1"/>
</dbReference>
<feature type="compositionally biased region" description="Basic residues" evidence="3">
    <location>
        <begin position="14"/>
        <end position="29"/>
    </location>
</feature>
<evidence type="ECO:0000256" key="1">
    <source>
        <dbReference type="ARBA" id="ARBA00004141"/>
    </source>
</evidence>
<feature type="compositionally biased region" description="Basic and acidic residues" evidence="3">
    <location>
        <begin position="63"/>
        <end position="72"/>
    </location>
</feature>
<keyword evidence="4" id="KW-0812">Transmembrane</keyword>
<evidence type="ECO:0000256" key="4">
    <source>
        <dbReference type="SAM" id="Phobius"/>
    </source>
</evidence>
<name>A0AAF1BQQ3_9TREE</name>
<dbReference type="InterPro" id="IPR011701">
    <property type="entry name" value="MFS"/>
</dbReference>
<accession>A0AAF1BQQ3</accession>
<feature type="region of interest" description="Disordered" evidence="3">
    <location>
        <begin position="63"/>
        <end position="109"/>
    </location>
</feature>
<evidence type="ECO:0000256" key="2">
    <source>
        <dbReference type="ARBA" id="ARBA00006727"/>
    </source>
</evidence>
<feature type="compositionally biased region" description="Polar residues" evidence="3">
    <location>
        <begin position="1"/>
        <end position="10"/>
    </location>
</feature>
<feature type="transmembrane region" description="Helical" evidence="4">
    <location>
        <begin position="496"/>
        <end position="517"/>
    </location>
</feature>
<keyword evidence="6" id="KW-1185">Reference proteome</keyword>
<dbReference type="GO" id="GO:0016020">
    <property type="term" value="C:membrane"/>
    <property type="evidence" value="ECO:0007669"/>
    <property type="project" value="UniProtKB-SubCell"/>
</dbReference>
<feature type="transmembrane region" description="Helical" evidence="4">
    <location>
        <begin position="378"/>
        <end position="396"/>
    </location>
</feature>
<dbReference type="PANTHER" id="PTHR11360:SF284">
    <property type="entry name" value="EG:103B4.3 PROTEIN-RELATED"/>
    <property type="match status" value="1"/>
</dbReference>
<feature type="region of interest" description="Disordered" evidence="3">
    <location>
        <begin position="1"/>
        <end position="39"/>
    </location>
</feature>
<protein>
    <submittedName>
        <fullName evidence="5">MFS transporter asaE</fullName>
    </submittedName>
</protein>
<dbReference type="RefSeq" id="XP_062632261.1">
    <property type="nucleotide sequence ID" value="XM_062776277.1"/>
</dbReference>
<evidence type="ECO:0000313" key="5">
    <source>
        <dbReference type="EMBL" id="WOO86235.1"/>
    </source>
</evidence>
<feature type="transmembrane region" description="Helical" evidence="4">
    <location>
        <begin position="403"/>
        <end position="420"/>
    </location>
</feature>
<feature type="transmembrane region" description="Helical" evidence="4">
    <location>
        <begin position="147"/>
        <end position="168"/>
    </location>
</feature>
<keyword evidence="4" id="KW-1133">Transmembrane helix</keyword>
<feature type="transmembrane region" description="Helical" evidence="4">
    <location>
        <begin position="258"/>
        <end position="280"/>
    </location>
</feature>
<feature type="transmembrane region" description="Helical" evidence="4">
    <location>
        <begin position="426"/>
        <end position="447"/>
    </location>
</feature>
<feature type="transmembrane region" description="Helical" evidence="4">
    <location>
        <begin position="459"/>
        <end position="484"/>
    </location>
</feature>
<dbReference type="InterPro" id="IPR050327">
    <property type="entry name" value="Proton-linked_MCT"/>
</dbReference>
<comment type="subcellular location">
    <subcellularLocation>
        <location evidence="1">Membrane</location>
        <topology evidence="1">Multi-pass membrane protein</topology>
    </subcellularLocation>
</comment>
<organism evidence="5 6">
    <name type="scientific">Vanrija pseudolonga</name>
    <dbReference type="NCBI Taxonomy" id="143232"/>
    <lineage>
        <taxon>Eukaryota</taxon>
        <taxon>Fungi</taxon>
        <taxon>Dikarya</taxon>
        <taxon>Basidiomycota</taxon>
        <taxon>Agaricomycotina</taxon>
        <taxon>Tremellomycetes</taxon>
        <taxon>Trichosporonales</taxon>
        <taxon>Trichosporonaceae</taxon>
        <taxon>Vanrija</taxon>
    </lineage>
</organism>